<dbReference type="InterPro" id="IPR021569">
    <property type="entry name" value="TUG-UBL1"/>
</dbReference>
<feature type="compositionally biased region" description="Polar residues" evidence="1">
    <location>
        <begin position="179"/>
        <end position="193"/>
    </location>
</feature>
<dbReference type="GO" id="GO:0005634">
    <property type="term" value="C:nucleus"/>
    <property type="evidence" value="ECO:0007669"/>
    <property type="project" value="TreeGrafter"/>
</dbReference>
<dbReference type="SUPFAM" id="SSF54236">
    <property type="entry name" value="Ubiquitin-like"/>
    <property type="match status" value="2"/>
</dbReference>
<evidence type="ECO:0000313" key="3">
    <source>
        <dbReference type="EMBL" id="CAG5095824.1"/>
    </source>
</evidence>
<feature type="non-terminal residue" evidence="3">
    <location>
        <position position="1"/>
    </location>
</feature>
<keyword evidence="4" id="KW-1185">Reference proteome</keyword>
<dbReference type="GO" id="GO:0012506">
    <property type="term" value="C:vesicle membrane"/>
    <property type="evidence" value="ECO:0007669"/>
    <property type="project" value="TreeGrafter"/>
</dbReference>
<dbReference type="Proteomes" id="UP000786811">
    <property type="component" value="Unassembled WGS sequence"/>
</dbReference>
<feature type="region of interest" description="Disordered" evidence="1">
    <location>
        <begin position="480"/>
        <end position="507"/>
    </location>
</feature>
<protein>
    <submittedName>
        <fullName evidence="3">Similar to ASPSCR1: Tether containing UBX domain for GLUT4 (Homo sapiens)</fullName>
    </submittedName>
</protein>
<comment type="caution">
    <text evidence="3">The sequence shown here is derived from an EMBL/GenBank/DDBJ whole genome shotgun (WGS) entry which is preliminary data.</text>
</comment>
<dbReference type="CDD" id="cd16105">
    <property type="entry name" value="Ubl_ASPSCR1_like"/>
    <property type="match status" value="1"/>
</dbReference>
<reference evidence="3" key="1">
    <citation type="submission" date="2021-04" db="EMBL/GenBank/DDBJ databases">
        <authorList>
            <person name="Chebbi M.A.C M."/>
        </authorList>
    </citation>
    <scope>NUCLEOTIDE SEQUENCE</scope>
</reference>
<feature type="compositionally biased region" description="Basic and acidic residues" evidence="1">
    <location>
        <begin position="231"/>
        <end position="245"/>
    </location>
</feature>
<dbReference type="InterPro" id="IPR001012">
    <property type="entry name" value="UBX_dom"/>
</dbReference>
<dbReference type="PANTHER" id="PTHR46467:SF1">
    <property type="entry name" value="TETHER CONTAINING UBX DOMAIN FOR GLUT4"/>
    <property type="match status" value="1"/>
</dbReference>
<dbReference type="AlphaFoldDB" id="A0A8J2HHP3"/>
<feature type="compositionally biased region" description="Polar residues" evidence="1">
    <location>
        <begin position="495"/>
        <end position="504"/>
    </location>
</feature>
<evidence type="ECO:0000313" key="4">
    <source>
        <dbReference type="Proteomes" id="UP000786811"/>
    </source>
</evidence>
<dbReference type="Pfam" id="PF00789">
    <property type="entry name" value="UBX"/>
    <property type="match status" value="1"/>
</dbReference>
<dbReference type="InterPro" id="IPR029071">
    <property type="entry name" value="Ubiquitin-like_domsf"/>
</dbReference>
<feature type="domain" description="UBX" evidence="2">
    <location>
        <begin position="353"/>
        <end position="428"/>
    </location>
</feature>
<dbReference type="EMBL" id="CAJNRD030001121">
    <property type="protein sequence ID" value="CAG5095824.1"/>
    <property type="molecule type" value="Genomic_DNA"/>
</dbReference>
<evidence type="ECO:0000259" key="2">
    <source>
        <dbReference type="PROSITE" id="PS50033"/>
    </source>
</evidence>
<name>A0A8J2HHP3_COTCN</name>
<dbReference type="Pfam" id="PF11470">
    <property type="entry name" value="TUG-UBL1"/>
    <property type="match status" value="1"/>
</dbReference>
<accession>A0A8J2HHP3</accession>
<dbReference type="CDD" id="cd17075">
    <property type="entry name" value="UBX1_UBXN9"/>
    <property type="match status" value="1"/>
</dbReference>
<feature type="compositionally biased region" description="Low complexity" evidence="1">
    <location>
        <begin position="483"/>
        <end position="494"/>
    </location>
</feature>
<dbReference type="PROSITE" id="PS50033">
    <property type="entry name" value="UBX"/>
    <property type="match status" value="1"/>
</dbReference>
<sequence>PNGRRQNVKITPNTTILQVLEEVCQKQGYASRKWDLKHMNTILDVNSIFRFTGLPNNAQLEMTPRPNERAISVVTIGIQLENGQRLMGDFSPVTTLSEIINALCSNEQADDTVIIYMHQELHGQDNLQKTTLQSLGLNNGRAMLRLIHRDLNKLNTQAHVAGKLASKPNKPNEKDRGGKNSQKSSGTSVTNQIKKVINDPLALLRSEKSDKGQNKSGGSNKKMAGSGHVLGRAETKTETEVHQPPEMKPAKIIDQVETEADNAMETNQDSHDKIINEPIDFLGERNALVFNQAGAQAVSHEDLPDNFFDLTVDDAKTLLRDAKRQREDIEGAPLRTNAQRQLERNRATLNKLHKYRRTILRIQFPNQMVLQGIFGPLETVQLVKDFVKDYLANPEEDFTLYCTPPKKNLTPQSRLIDENLVPSAIIYYSGSSELKADLNTKLVDPKVASVHAIKSRIAMTRDEPNNSGDSNANLESDNVQLRSSISNESVPSSSGAEGSNVSNSDRIKNYTPKWFKNAFK</sequence>
<proteinExistence type="predicted"/>
<dbReference type="GO" id="GO:0005737">
    <property type="term" value="C:cytoplasm"/>
    <property type="evidence" value="ECO:0007669"/>
    <property type="project" value="TreeGrafter"/>
</dbReference>
<dbReference type="GO" id="GO:0006886">
    <property type="term" value="P:intracellular protein transport"/>
    <property type="evidence" value="ECO:0007669"/>
    <property type="project" value="TreeGrafter"/>
</dbReference>
<dbReference type="PANTHER" id="PTHR46467">
    <property type="entry name" value="TETHER CONTAINING UBX DOMAIN FOR GLUT4"/>
    <property type="match status" value="1"/>
</dbReference>
<dbReference type="InterPro" id="IPR059238">
    <property type="entry name" value="UBX1_UBXN9"/>
</dbReference>
<dbReference type="CDD" id="cd16118">
    <property type="entry name" value="UBX2_UBXN9"/>
    <property type="match status" value="1"/>
</dbReference>
<organism evidence="3 4">
    <name type="scientific">Cotesia congregata</name>
    <name type="common">Parasitoid wasp</name>
    <name type="synonym">Apanteles congregatus</name>
    <dbReference type="NCBI Taxonomy" id="51543"/>
    <lineage>
        <taxon>Eukaryota</taxon>
        <taxon>Metazoa</taxon>
        <taxon>Ecdysozoa</taxon>
        <taxon>Arthropoda</taxon>
        <taxon>Hexapoda</taxon>
        <taxon>Insecta</taxon>
        <taxon>Pterygota</taxon>
        <taxon>Neoptera</taxon>
        <taxon>Endopterygota</taxon>
        <taxon>Hymenoptera</taxon>
        <taxon>Apocrita</taxon>
        <taxon>Ichneumonoidea</taxon>
        <taxon>Braconidae</taxon>
        <taxon>Microgastrinae</taxon>
        <taxon>Cotesia</taxon>
    </lineage>
</organism>
<feature type="region of interest" description="Disordered" evidence="1">
    <location>
        <begin position="160"/>
        <end position="245"/>
    </location>
</feature>
<dbReference type="Gene3D" id="3.10.20.90">
    <property type="entry name" value="Phosphatidylinositol 3-kinase Catalytic Subunit, Chain A, domain 1"/>
    <property type="match status" value="2"/>
</dbReference>
<gene>
    <name evidence="3" type="ORF">HICCMSTLAB_LOCUS7901</name>
</gene>
<dbReference type="OrthoDB" id="440781at2759"/>
<evidence type="ECO:0000256" key="1">
    <source>
        <dbReference type="SAM" id="MobiDB-lite"/>
    </source>
</evidence>
<dbReference type="GO" id="GO:0042593">
    <property type="term" value="P:glucose homeostasis"/>
    <property type="evidence" value="ECO:0007669"/>
    <property type="project" value="TreeGrafter"/>
</dbReference>